<sequence length="471" mass="50826">MNPDRLRPGLDSPAADLAAEMTNESQTEKKQSLPVAAAMTSRGPRASLRARASAAWRVLGPGFVTGSSDDDPSGIQTYSQTGAQFGYSQLWVAAWTYPFMVAIQEICGRIGMVTGHGLASVLREHYSRRVLFVAVSLLMVANIVNVGADLGAMAATGQMLVHVPFLAWLAVIVGVSLLLQIFVPYPAYARFLKYASLSLLAYVMAAFVIHHPWWPTVAVSTFVPHVEWSRDYVLNIVAVLGTTITPYCFFWQADQEAEEDYARGRMQFYGKGVPVVHDRDIRNMRVDTTVGMGFSNFVQFFIILTCASTLHQAGVFSVDTPDQAAAALRPLAGDFAFLLFAIGIIGVGFLAVPTLTGSASYALSEALGWKAGLGYTFREARAFYLVIALATIVGVALNFIGIPPFRMLYYAAAVNGVLAPPLMALITLVGNNRSIMGEHVNKRFANVMGWAMVMIMGVCAVALLGSLVTGA</sequence>
<accession>A0ABM7IL03</accession>
<feature type="transmembrane region" description="Helical" evidence="6">
    <location>
        <begin position="335"/>
        <end position="361"/>
    </location>
</feature>
<dbReference type="Proteomes" id="UP000465609">
    <property type="component" value="Chromosome"/>
</dbReference>
<feature type="transmembrane region" description="Helical" evidence="6">
    <location>
        <begin position="408"/>
        <end position="429"/>
    </location>
</feature>
<feature type="transmembrane region" description="Helical" evidence="6">
    <location>
        <begin position="194"/>
        <end position="213"/>
    </location>
</feature>
<feature type="transmembrane region" description="Helical" evidence="6">
    <location>
        <begin position="382"/>
        <end position="402"/>
    </location>
</feature>
<evidence type="ECO:0000313" key="7">
    <source>
        <dbReference type="EMBL" id="BBX87445.1"/>
    </source>
</evidence>
<evidence type="ECO:0000313" key="8">
    <source>
        <dbReference type="Proteomes" id="UP000465609"/>
    </source>
</evidence>
<proteinExistence type="predicted"/>
<evidence type="ECO:0000256" key="1">
    <source>
        <dbReference type="ARBA" id="ARBA00004141"/>
    </source>
</evidence>
<name>A0ABM7IL03_9MYCO</name>
<dbReference type="Pfam" id="PF01566">
    <property type="entry name" value="Nramp"/>
    <property type="match status" value="1"/>
</dbReference>
<feature type="transmembrane region" description="Helical" evidence="6">
    <location>
        <begin position="294"/>
        <end position="315"/>
    </location>
</feature>
<keyword evidence="2" id="KW-0813">Transport</keyword>
<feature type="transmembrane region" description="Helical" evidence="6">
    <location>
        <begin position="233"/>
        <end position="253"/>
    </location>
</feature>
<evidence type="ECO:0000256" key="4">
    <source>
        <dbReference type="ARBA" id="ARBA00022989"/>
    </source>
</evidence>
<organism evidence="7 8">
    <name type="scientific">Mycolicibacterium aubagnense</name>
    <dbReference type="NCBI Taxonomy" id="319707"/>
    <lineage>
        <taxon>Bacteria</taxon>
        <taxon>Bacillati</taxon>
        <taxon>Actinomycetota</taxon>
        <taxon>Actinomycetes</taxon>
        <taxon>Mycobacteriales</taxon>
        <taxon>Mycobacteriaceae</taxon>
        <taxon>Mycolicibacterium</taxon>
    </lineage>
</organism>
<keyword evidence="8" id="KW-1185">Reference proteome</keyword>
<protein>
    <submittedName>
        <fullName evidence="7">Iron transporter</fullName>
    </submittedName>
</protein>
<evidence type="ECO:0000256" key="5">
    <source>
        <dbReference type="ARBA" id="ARBA00023136"/>
    </source>
</evidence>
<dbReference type="InterPro" id="IPR001046">
    <property type="entry name" value="NRAMP_fam"/>
</dbReference>
<dbReference type="PANTHER" id="PTHR11706">
    <property type="entry name" value="SOLUTE CARRIER PROTEIN FAMILY 11 MEMBER"/>
    <property type="match status" value="1"/>
</dbReference>
<feature type="transmembrane region" description="Helical" evidence="6">
    <location>
        <begin position="160"/>
        <end position="182"/>
    </location>
</feature>
<keyword evidence="3 6" id="KW-0812">Transmembrane</keyword>
<reference evidence="7 8" key="1">
    <citation type="journal article" date="2019" name="Emerg. Microbes Infect.">
        <title>Comprehensive subspecies identification of 175 nontuberculous mycobacteria species based on 7547 genomic profiles.</title>
        <authorList>
            <person name="Matsumoto Y."/>
            <person name="Kinjo T."/>
            <person name="Motooka D."/>
            <person name="Nabeya D."/>
            <person name="Jung N."/>
            <person name="Uechi K."/>
            <person name="Horii T."/>
            <person name="Iida T."/>
            <person name="Fujita J."/>
            <person name="Nakamura S."/>
        </authorList>
    </citation>
    <scope>NUCLEOTIDE SEQUENCE [LARGE SCALE GENOMIC DNA]</scope>
    <source>
        <strain evidence="7 8">JCM 15296</strain>
    </source>
</reference>
<keyword evidence="4 6" id="KW-1133">Transmembrane helix</keyword>
<evidence type="ECO:0000256" key="3">
    <source>
        <dbReference type="ARBA" id="ARBA00022692"/>
    </source>
</evidence>
<dbReference type="EMBL" id="AP022577">
    <property type="protein sequence ID" value="BBX87445.1"/>
    <property type="molecule type" value="Genomic_DNA"/>
</dbReference>
<dbReference type="PANTHER" id="PTHR11706:SF33">
    <property type="entry name" value="NATURAL RESISTANCE-ASSOCIATED MACROPHAGE PROTEIN 2"/>
    <property type="match status" value="1"/>
</dbReference>
<evidence type="ECO:0000256" key="2">
    <source>
        <dbReference type="ARBA" id="ARBA00022448"/>
    </source>
</evidence>
<evidence type="ECO:0000256" key="6">
    <source>
        <dbReference type="SAM" id="Phobius"/>
    </source>
</evidence>
<keyword evidence="5 6" id="KW-0472">Membrane</keyword>
<gene>
    <name evidence="7" type="ORF">MAUB_53180</name>
</gene>
<feature type="transmembrane region" description="Helical" evidence="6">
    <location>
        <begin position="130"/>
        <end position="148"/>
    </location>
</feature>
<feature type="transmembrane region" description="Helical" evidence="6">
    <location>
        <begin position="450"/>
        <end position="468"/>
    </location>
</feature>
<comment type="subcellular location">
    <subcellularLocation>
        <location evidence="1">Membrane</location>
        <topology evidence="1">Multi-pass membrane protein</topology>
    </subcellularLocation>
</comment>